<organism evidence="1 2">
    <name type="scientific">Stachybotrys elegans</name>
    <dbReference type="NCBI Taxonomy" id="80388"/>
    <lineage>
        <taxon>Eukaryota</taxon>
        <taxon>Fungi</taxon>
        <taxon>Dikarya</taxon>
        <taxon>Ascomycota</taxon>
        <taxon>Pezizomycotina</taxon>
        <taxon>Sordariomycetes</taxon>
        <taxon>Hypocreomycetidae</taxon>
        <taxon>Hypocreales</taxon>
        <taxon>Stachybotryaceae</taxon>
        <taxon>Stachybotrys</taxon>
    </lineage>
</organism>
<proteinExistence type="predicted"/>
<dbReference type="EMBL" id="JAGPNK010000006">
    <property type="protein sequence ID" value="KAH7320286.1"/>
    <property type="molecule type" value="Genomic_DNA"/>
</dbReference>
<keyword evidence="2" id="KW-1185">Reference proteome</keyword>
<sequence length="332" mass="36160">MFPPVDEAVLRNNPDFAILYNKLTNVVLNPDGSSKTTSASRERAAVQKDLEQHRLTAAKRHLITRAIASASPPDVSSSRPSAKAASLPEPLLELLLLLPPLLEAGNSLAPDSLALLLSSPPLSDLESLMPDLAALVSASLRSWALNLARITHPSTNPSYLHRHIASLPQDLSNLTTQADEARRALAAARLGTVSSLTDLLQSYGQAVTHLIRALEAKHGVIARSLELRAAHVLHEAQLAEVDAEQTRLNLTKEVYPPDVTYALNNYASHLKDAKIRGEERIKGLHDELAEYGVGVPGGEAKEKTMREMARVRQEMAKQLGDAKVDIERLQKR</sequence>
<evidence type="ECO:0000313" key="1">
    <source>
        <dbReference type="EMBL" id="KAH7320286.1"/>
    </source>
</evidence>
<protein>
    <submittedName>
        <fullName evidence="1">Uncharacterized protein</fullName>
    </submittedName>
</protein>
<dbReference type="AlphaFoldDB" id="A0A8K0WS75"/>
<name>A0A8K0WS75_9HYPO</name>
<accession>A0A8K0WS75</accession>
<evidence type="ECO:0000313" key="2">
    <source>
        <dbReference type="Proteomes" id="UP000813444"/>
    </source>
</evidence>
<dbReference type="OrthoDB" id="66964at2759"/>
<gene>
    <name evidence="1" type="ORF">B0I35DRAFT_408965</name>
</gene>
<reference evidence="1" key="1">
    <citation type="journal article" date="2021" name="Nat. Commun.">
        <title>Genetic determinants of endophytism in the Arabidopsis root mycobiome.</title>
        <authorList>
            <person name="Mesny F."/>
            <person name="Miyauchi S."/>
            <person name="Thiergart T."/>
            <person name="Pickel B."/>
            <person name="Atanasova L."/>
            <person name="Karlsson M."/>
            <person name="Huettel B."/>
            <person name="Barry K.W."/>
            <person name="Haridas S."/>
            <person name="Chen C."/>
            <person name="Bauer D."/>
            <person name="Andreopoulos W."/>
            <person name="Pangilinan J."/>
            <person name="LaButti K."/>
            <person name="Riley R."/>
            <person name="Lipzen A."/>
            <person name="Clum A."/>
            <person name="Drula E."/>
            <person name="Henrissat B."/>
            <person name="Kohler A."/>
            <person name="Grigoriev I.V."/>
            <person name="Martin F.M."/>
            <person name="Hacquard S."/>
        </authorList>
    </citation>
    <scope>NUCLEOTIDE SEQUENCE</scope>
    <source>
        <strain evidence="1">MPI-CAGE-CH-0235</strain>
    </source>
</reference>
<comment type="caution">
    <text evidence="1">The sequence shown here is derived from an EMBL/GenBank/DDBJ whole genome shotgun (WGS) entry which is preliminary data.</text>
</comment>
<dbReference type="Proteomes" id="UP000813444">
    <property type="component" value="Unassembled WGS sequence"/>
</dbReference>